<dbReference type="Proteomes" id="UP000805193">
    <property type="component" value="Unassembled WGS sequence"/>
</dbReference>
<evidence type="ECO:0000313" key="1">
    <source>
        <dbReference type="EMBL" id="KAG0432641.1"/>
    </source>
</evidence>
<keyword evidence="2" id="KW-1185">Reference proteome</keyword>
<accession>A0AC60QFQ4</accession>
<reference evidence="1 2" key="1">
    <citation type="journal article" date="2020" name="Cell">
        <title>Large-Scale Comparative Analyses of Tick Genomes Elucidate Their Genetic Diversity and Vector Capacities.</title>
        <authorList>
            <consortium name="Tick Genome and Microbiome Consortium (TIGMIC)"/>
            <person name="Jia N."/>
            <person name="Wang J."/>
            <person name="Shi W."/>
            <person name="Du L."/>
            <person name="Sun Y."/>
            <person name="Zhan W."/>
            <person name="Jiang J.F."/>
            <person name="Wang Q."/>
            <person name="Zhang B."/>
            <person name="Ji P."/>
            <person name="Bell-Sakyi L."/>
            <person name="Cui X.M."/>
            <person name="Yuan T.T."/>
            <person name="Jiang B.G."/>
            <person name="Yang W.F."/>
            <person name="Lam T.T."/>
            <person name="Chang Q.C."/>
            <person name="Ding S.J."/>
            <person name="Wang X.J."/>
            <person name="Zhu J.G."/>
            <person name="Ruan X.D."/>
            <person name="Zhao L."/>
            <person name="Wei J.T."/>
            <person name="Ye R.Z."/>
            <person name="Que T.C."/>
            <person name="Du C.H."/>
            <person name="Zhou Y.H."/>
            <person name="Cheng J.X."/>
            <person name="Dai P.F."/>
            <person name="Guo W.B."/>
            <person name="Han X.H."/>
            <person name="Huang E.J."/>
            <person name="Li L.F."/>
            <person name="Wei W."/>
            <person name="Gao Y.C."/>
            <person name="Liu J.Z."/>
            <person name="Shao H.Z."/>
            <person name="Wang X."/>
            <person name="Wang C.C."/>
            <person name="Yang T.C."/>
            <person name="Huo Q.B."/>
            <person name="Li W."/>
            <person name="Chen H.Y."/>
            <person name="Chen S.E."/>
            <person name="Zhou L.G."/>
            <person name="Ni X.B."/>
            <person name="Tian J.H."/>
            <person name="Sheng Y."/>
            <person name="Liu T."/>
            <person name="Pan Y.S."/>
            <person name="Xia L.Y."/>
            <person name="Li J."/>
            <person name="Zhao F."/>
            <person name="Cao W.C."/>
        </authorList>
    </citation>
    <scope>NUCLEOTIDE SEQUENCE [LARGE SCALE GENOMIC DNA]</scope>
    <source>
        <strain evidence="1">Iper-2018</strain>
    </source>
</reference>
<protein>
    <submittedName>
        <fullName evidence="1">Uncharacterized protein</fullName>
    </submittedName>
</protein>
<proteinExistence type="predicted"/>
<sequence>MPNRTPTNRGQGGSKMCRAGCNQPESLGHILQRCHHSDFTRTKRHDNMVEELATRLRKRKWDVRVQPTVRTMEARRFLDFVVSNKGTQVILDVQVVGLRVSLGDAHRRKVEKHSVPEVLEQWTVVLSRMRSA</sequence>
<comment type="caution">
    <text evidence="1">The sequence shown here is derived from an EMBL/GenBank/DDBJ whole genome shotgun (WGS) entry which is preliminary data.</text>
</comment>
<organism evidence="1 2">
    <name type="scientific">Ixodes persulcatus</name>
    <name type="common">Taiga tick</name>
    <dbReference type="NCBI Taxonomy" id="34615"/>
    <lineage>
        <taxon>Eukaryota</taxon>
        <taxon>Metazoa</taxon>
        <taxon>Ecdysozoa</taxon>
        <taxon>Arthropoda</taxon>
        <taxon>Chelicerata</taxon>
        <taxon>Arachnida</taxon>
        <taxon>Acari</taxon>
        <taxon>Parasitiformes</taxon>
        <taxon>Ixodida</taxon>
        <taxon>Ixodoidea</taxon>
        <taxon>Ixodidae</taxon>
        <taxon>Ixodinae</taxon>
        <taxon>Ixodes</taxon>
    </lineage>
</organism>
<evidence type="ECO:0000313" key="2">
    <source>
        <dbReference type="Proteomes" id="UP000805193"/>
    </source>
</evidence>
<name>A0AC60QFQ4_IXOPE</name>
<dbReference type="EMBL" id="JABSTQ010009129">
    <property type="protein sequence ID" value="KAG0432641.1"/>
    <property type="molecule type" value="Genomic_DNA"/>
</dbReference>
<gene>
    <name evidence="1" type="ORF">HPB47_020651</name>
</gene>